<feature type="domain" description="Rhodopsin" evidence="2">
    <location>
        <begin position="1"/>
        <end position="91"/>
    </location>
</feature>
<gene>
    <name evidence="3" type="ORF">GLRG_00802</name>
</gene>
<evidence type="ECO:0000313" key="4">
    <source>
        <dbReference type="Proteomes" id="UP000008782"/>
    </source>
</evidence>
<keyword evidence="1" id="KW-0472">Membrane</keyword>
<dbReference type="GeneID" id="24406167"/>
<keyword evidence="4" id="KW-1185">Reference proteome</keyword>
<dbReference type="eggNOG" id="ENOG502RAW2">
    <property type="taxonomic scope" value="Eukaryota"/>
</dbReference>
<reference evidence="4" key="1">
    <citation type="journal article" date="2012" name="Nat. Genet.">
        <title>Lifestyle transitions in plant pathogenic Colletotrichum fungi deciphered by genome and transcriptome analyses.</title>
        <authorList>
            <person name="O'Connell R.J."/>
            <person name="Thon M.R."/>
            <person name="Hacquard S."/>
            <person name="Amyotte S.G."/>
            <person name="Kleemann J."/>
            <person name="Torres M.F."/>
            <person name="Damm U."/>
            <person name="Buiate E.A."/>
            <person name="Epstein L."/>
            <person name="Alkan N."/>
            <person name="Altmueller J."/>
            <person name="Alvarado-Balderrama L."/>
            <person name="Bauser C.A."/>
            <person name="Becker C."/>
            <person name="Birren B.W."/>
            <person name="Chen Z."/>
            <person name="Choi J."/>
            <person name="Crouch J.A."/>
            <person name="Duvick J.P."/>
            <person name="Farman M.A."/>
            <person name="Gan P."/>
            <person name="Heiman D."/>
            <person name="Henrissat B."/>
            <person name="Howard R.J."/>
            <person name="Kabbage M."/>
            <person name="Koch C."/>
            <person name="Kracher B."/>
            <person name="Kubo Y."/>
            <person name="Law A.D."/>
            <person name="Lebrun M.-H."/>
            <person name="Lee Y.-H."/>
            <person name="Miyara I."/>
            <person name="Moore N."/>
            <person name="Neumann U."/>
            <person name="Nordstroem K."/>
            <person name="Panaccione D.G."/>
            <person name="Panstruga R."/>
            <person name="Place M."/>
            <person name="Proctor R.H."/>
            <person name="Prusky D."/>
            <person name="Rech G."/>
            <person name="Reinhardt R."/>
            <person name="Rollins J.A."/>
            <person name="Rounsley S."/>
            <person name="Schardl C.L."/>
            <person name="Schwartz D.C."/>
            <person name="Shenoy N."/>
            <person name="Shirasu K."/>
            <person name="Sikhakolli U.R."/>
            <person name="Stueber K."/>
            <person name="Sukno S.A."/>
            <person name="Sweigard J.A."/>
            <person name="Takano Y."/>
            <person name="Takahara H."/>
            <person name="Trail F."/>
            <person name="van der Does H.C."/>
            <person name="Voll L.M."/>
            <person name="Will I."/>
            <person name="Young S."/>
            <person name="Zeng Q."/>
            <person name="Zhang J."/>
            <person name="Zhou S."/>
            <person name="Dickman M.B."/>
            <person name="Schulze-Lefert P."/>
            <person name="Ver Loren van Themaat E."/>
            <person name="Ma L.-J."/>
            <person name="Vaillancourt L.J."/>
        </authorList>
    </citation>
    <scope>NUCLEOTIDE SEQUENCE [LARGE SCALE GENOMIC DNA]</scope>
    <source>
        <strain evidence="4">M1.001 / M2 / FGSC 10212</strain>
    </source>
</reference>
<accession>E3Q3Q6</accession>
<evidence type="ECO:0000313" key="3">
    <source>
        <dbReference type="EMBL" id="EFQ25658.1"/>
    </source>
</evidence>
<dbReference type="InterPro" id="IPR049326">
    <property type="entry name" value="Rhodopsin_dom_fungi"/>
</dbReference>
<name>E3Q3Q6_COLGM</name>
<dbReference type="Pfam" id="PF20684">
    <property type="entry name" value="Fung_rhodopsin"/>
    <property type="match status" value="1"/>
</dbReference>
<keyword evidence="1" id="KW-0812">Transmembrane</keyword>
<dbReference type="EMBL" id="GG697332">
    <property type="protein sequence ID" value="EFQ25658.1"/>
    <property type="molecule type" value="Genomic_DNA"/>
</dbReference>
<organism evidence="4">
    <name type="scientific">Colletotrichum graminicola (strain M1.001 / M2 / FGSC 10212)</name>
    <name type="common">Maize anthracnose fungus</name>
    <name type="synonym">Glomerella graminicola</name>
    <dbReference type="NCBI Taxonomy" id="645133"/>
    <lineage>
        <taxon>Eukaryota</taxon>
        <taxon>Fungi</taxon>
        <taxon>Dikarya</taxon>
        <taxon>Ascomycota</taxon>
        <taxon>Pezizomycotina</taxon>
        <taxon>Sordariomycetes</taxon>
        <taxon>Hypocreomycetidae</taxon>
        <taxon>Glomerellales</taxon>
        <taxon>Glomerellaceae</taxon>
        <taxon>Colletotrichum</taxon>
        <taxon>Colletotrichum graminicola species complex</taxon>
    </lineage>
</organism>
<proteinExistence type="predicted"/>
<dbReference type="VEuPathDB" id="FungiDB:GLRG_00802"/>
<feature type="transmembrane region" description="Helical" evidence="1">
    <location>
        <begin position="27"/>
        <end position="47"/>
    </location>
</feature>
<keyword evidence="1" id="KW-1133">Transmembrane helix</keyword>
<evidence type="ECO:0000256" key="1">
    <source>
        <dbReference type="SAM" id="Phobius"/>
    </source>
</evidence>
<evidence type="ECO:0000259" key="2">
    <source>
        <dbReference type="Pfam" id="PF20684"/>
    </source>
</evidence>
<sequence>MALDVLILIVPIPLLFSKETISQTRKGLLGLFFIGILINAIAAWRIVANKATEDEGADPMWIFPPIILLGETENRLSLALASIPVFWPVVAKTWQALGIVVTHEIQIERTQRPPDAGEMDRTALEHASVVANRAATEDEPNKAALGHPARLSDVCGYERKLISPFAESERKGQYQSSTQVVSLN</sequence>
<dbReference type="AlphaFoldDB" id="E3Q3Q6"/>
<dbReference type="Proteomes" id="UP000008782">
    <property type="component" value="Unassembled WGS sequence"/>
</dbReference>
<protein>
    <recommendedName>
        <fullName evidence="2">Rhodopsin domain-containing protein</fullName>
    </recommendedName>
</protein>
<dbReference type="OrthoDB" id="61113at2759"/>
<dbReference type="HOGENOM" id="CLU_1511637_0_0_1"/>
<dbReference type="RefSeq" id="XP_008089678.1">
    <property type="nucleotide sequence ID" value="XM_008091487.1"/>
</dbReference>